<dbReference type="RefSeq" id="WP_162337469.1">
    <property type="nucleotide sequence ID" value="NZ_JBHSRQ010000015.1"/>
</dbReference>
<dbReference type="Proteomes" id="UP000781710">
    <property type="component" value="Unassembled WGS sequence"/>
</dbReference>
<proteinExistence type="predicted"/>
<dbReference type="EMBL" id="PDWW01000009">
    <property type="protein sequence ID" value="KAF1725484.1"/>
    <property type="molecule type" value="Genomic_DNA"/>
</dbReference>
<evidence type="ECO:0008006" key="4">
    <source>
        <dbReference type="Google" id="ProtNLM"/>
    </source>
</evidence>
<dbReference type="SUPFAM" id="SSF50242">
    <property type="entry name" value="TIMP-like"/>
    <property type="match status" value="1"/>
</dbReference>
<feature type="signal peptide" evidence="1">
    <location>
        <begin position="1"/>
        <end position="19"/>
    </location>
</feature>
<protein>
    <recommendedName>
        <fullName evidence="4">Tissue inhibitor of metalloproteinase</fullName>
    </recommendedName>
</protein>
<reference evidence="2 3" key="1">
    <citation type="submission" date="2017-10" db="EMBL/GenBank/DDBJ databases">
        <title>Whole genome sequencing of members of genus Pseudoxanthomonas.</title>
        <authorList>
            <person name="Kumar S."/>
            <person name="Bansal K."/>
            <person name="Kaur A."/>
            <person name="Patil P."/>
            <person name="Sharma S."/>
            <person name="Patil P.B."/>
        </authorList>
    </citation>
    <scope>NUCLEOTIDE SEQUENCE [LARGE SCALE GENOMIC DNA]</scope>
    <source>
        <strain evidence="2 3">DSM 17109</strain>
    </source>
</reference>
<evidence type="ECO:0000313" key="2">
    <source>
        <dbReference type="EMBL" id="KAF1725484.1"/>
    </source>
</evidence>
<organism evidence="2 3">
    <name type="scientific">Pseudoxanthomonas japonensis</name>
    <dbReference type="NCBI Taxonomy" id="69284"/>
    <lineage>
        <taxon>Bacteria</taxon>
        <taxon>Pseudomonadati</taxon>
        <taxon>Pseudomonadota</taxon>
        <taxon>Gammaproteobacteria</taxon>
        <taxon>Lysobacterales</taxon>
        <taxon>Lysobacteraceae</taxon>
        <taxon>Pseudoxanthomonas</taxon>
    </lineage>
</organism>
<keyword evidence="3" id="KW-1185">Reference proteome</keyword>
<comment type="caution">
    <text evidence="2">The sequence shown here is derived from an EMBL/GenBank/DDBJ whole genome shotgun (WGS) entry which is preliminary data.</text>
</comment>
<accession>A0ABQ6ZHS2</accession>
<dbReference type="InterPro" id="IPR008993">
    <property type="entry name" value="TIMP-like_OB-fold"/>
</dbReference>
<sequence length="133" mass="14348">MKPAILCLLLAAASLPVRADACSCMRPGTPVEEKTRHTRVFLGQVQAIEDDAHGEPRRRVRFLVRETFKGTPVRRLSVETGMGGGDCGYRFNTGQDYVVYAWGQDDALATGICSLTGPASDPRSGLDVLRGAP</sequence>
<feature type="chain" id="PRO_5045474514" description="Tissue inhibitor of metalloproteinase" evidence="1">
    <location>
        <begin position="20"/>
        <end position="133"/>
    </location>
</feature>
<gene>
    <name evidence="2" type="ORF">CSC78_08445</name>
</gene>
<dbReference type="Gene3D" id="2.40.50.120">
    <property type="match status" value="1"/>
</dbReference>
<evidence type="ECO:0000313" key="3">
    <source>
        <dbReference type="Proteomes" id="UP000781710"/>
    </source>
</evidence>
<name>A0ABQ6ZHS2_9GAMM</name>
<evidence type="ECO:0000256" key="1">
    <source>
        <dbReference type="SAM" id="SignalP"/>
    </source>
</evidence>
<keyword evidence="1" id="KW-0732">Signal</keyword>